<feature type="non-terminal residue" evidence="2">
    <location>
        <position position="117"/>
    </location>
</feature>
<reference evidence="2 3" key="1">
    <citation type="submission" date="2024-04" db="EMBL/GenBank/DDBJ databases">
        <authorList>
            <consortium name="Genoscope - CEA"/>
            <person name="William W."/>
        </authorList>
    </citation>
    <scope>NUCLEOTIDE SEQUENCE [LARGE SCALE GENOMIC DNA]</scope>
</reference>
<keyword evidence="3" id="KW-1185">Reference proteome</keyword>
<evidence type="ECO:0000256" key="1">
    <source>
        <dbReference type="SAM" id="MobiDB-lite"/>
    </source>
</evidence>
<name>A0AAV2HMB8_LYMST</name>
<dbReference type="EMBL" id="CAXITT010000194">
    <property type="protein sequence ID" value="CAL1535201.1"/>
    <property type="molecule type" value="Genomic_DNA"/>
</dbReference>
<feature type="non-terminal residue" evidence="2">
    <location>
        <position position="1"/>
    </location>
</feature>
<proteinExistence type="predicted"/>
<sequence>LTFQQPAPLVKVDAHAEARFSRSFSLTPAQEIPPVLFNVQNSIGSSPFRNYPHGRRPHSTGKDPRQVYSATARTQNSFQNQIIQTQGRAKMEKRVHLSAGDSESDSLQREISVQDST</sequence>
<protein>
    <submittedName>
        <fullName evidence="2">Uncharacterized protein</fullName>
    </submittedName>
</protein>
<organism evidence="2 3">
    <name type="scientific">Lymnaea stagnalis</name>
    <name type="common">Great pond snail</name>
    <name type="synonym">Helix stagnalis</name>
    <dbReference type="NCBI Taxonomy" id="6523"/>
    <lineage>
        <taxon>Eukaryota</taxon>
        <taxon>Metazoa</taxon>
        <taxon>Spiralia</taxon>
        <taxon>Lophotrochozoa</taxon>
        <taxon>Mollusca</taxon>
        <taxon>Gastropoda</taxon>
        <taxon>Heterobranchia</taxon>
        <taxon>Euthyneura</taxon>
        <taxon>Panpulmonata</taxon>
        <taxon>Hygrophila</taxon>
        <taxon>Lymnaeoidea</taxon>
        <taxon>Lymnaeidae</taxon>
        <taxon>Lymnaea</taxon>
    </lineage>
</organism>
<dbReference type="AlphaFoldDB" id="A0AAV2HMB8"/>
<dbReference type="Proteomes" id="UP001497497">
    <property type="component" value="Unassembled WGS sequence"/>
</dbReference>
<evidence type="ECO:0000313" key="3">
    <source>
        <dbReference type="Proteomes" id="UP001497497"/>
    </source>
</evidence>
<gene>
    <name evidence="2" type="ORF">GSLYS_00009161001</name>
</gene>
<comment type="caution">
    <text evidence="2">The sequence shown here is derived from an EMBL/GenBank/DDBJ whole genome shotgun (WGS) entry which is preliminary data.</text>
</comment>
<feature type="region of interest" description="Disordered" evidence="1">
    <location>
        <begin position="83"/>
        <end position="117"/>
    </location>
</feature>
<accession>A0AAV2HMB8</accession>
<evidence type="ECO:0000313" key="2">
    <source>
        <dbReference type="EMBL" id="CAL1535201.1"/>
    </source>
</evidence>